<dbReference type="SUPFAM" id="SSF53335">
    <property type="entry name" value="S-adenosyl-L-methionine-dependent methyltransferases"/>
    <property type="match status" value="1"/>
</dbReference>
<dbReference type="InterPro" id="IPR010233">
    <property type="entry name" value="UbiG_MeTrfase"/>
</dbReference>
<keyword evidence="5" id="KW-0460">Magnesium</keyword>
<feature type="binding site" evidence="5">
    <location>
        <position position="116"/>
    </location>
    <ligand>
        <name>S-adenosyl-L-methionine</name>
        <dbReference type="ChEBI" id="CHEBI:59789"/>
    </ligand>
</feature>
<dbReference type="InterPro" id="IPR013216">
    <property type="entry name" value="Methyltransf_11"/>
</dbReference>
<sequence length="274" mass="30751">MLKTIEKFIIKSKYILPNSLRSLSTATTIDEREIKNFEKHSESWWDQGNEGNALHSMNFLRVPFIRDGLIDTCIVNEKYQDTAAPLTGLKILDVGCGGGYLSEPLARLGGKVVGIDASNNLITIAQEHANKDKSLNNLTYMVSSIEDFSSKNQEVFDAVVASEVIEHVNDQSRFLNECVKCLKPEGSIFLTTINKTLLSKLFAICVAETMGILPVGTHEYDKFVEPHILQRMLEDNNCCTRIIHGMFYNYITNNWSWVSDTSICYAVHAVKTSS</sequence>
<dbReference type="PANTHER" id="PTHR43464:SF19">
    <property type="entry name" value="UBIQUINONE BIOSYNTHESIS O-METHYLTRANSFERASE, MITOCHONDRIAL"/>
    <property type="match status" value="1"/>
</dbReference>
<comment type="subunit">
    <text evidence="5">Component of a multi-subunit COQ enzyme complex.</text>
</comment>
<evidence type="ECO:0000256" key="5">
    <source>
        <dbReference type="HAMAP-Rule" id="MF_03190"/>
    </source>
</evidence>
<dbReference type="GO" id="GO:0032259">
    <property type="term" value="P:methylation"/>
    <property type="evidence" value="ECO:0007669"/>
    <property type="project" value="UniProtKB-KW"/>
</dbReference>
<keyword evidence="5" id="KW-0472">Membrane</keyword>
<evidence type="ECO:0000256" key="3">
    <source>
        <dbReference type="ARBA" id="ARBA00022688"/>
    </source>
</evidence>
<dbReference type="Proteomes" id="UP001458880">
    <property type="component" value="Unassembled WGS sequence"/>
</dbReference>
<dbReference type="HAMAP" id="MF_00472">
    <property type="entry name" value="UbiG"/>
    <property type="match status" value="1"/>
</dbReference>
<evidence type="ECO:0000313" key="7">
    <source>
        <dbReference type="EMBL" id="KAK9745958.1"/>
    </source>
</evidence>
<keyword evidence="1 5" id="KW-0489">Methyltransferase</keyword>
<comment type="cofactor">
    <cofactor evidence="5">
        <name>Mg(2+)</name>
        <dbReference type="ChEBI" id="CHEBI:18420"/>
    </cofactor>
</comment>
<comment type="pathway">
    <text evidence="5">Cofactor biosynthesis; ubiquinone biosynthesis.</text>
</comment>
<feature type="domain" description="Methyltransferase type 11" evidence="6">
    <location>
        <begin position="92"/>
        <end position="189"/>
    </location>
</feature>
<reference evidence="7 8" key="1">
    <citation type="journal article" date="2024" name="BMC Genomics">
        <title>De novo assembly and annotation of Popillia japonica's genome with initial clues to its potential as an invasive pest.</title>
        <authorList>
            <person name="Cucini C."/>
            <person name="Boschi S."/>
            <person name="Funari R."/>
            <person name="Cardaioli E."/>
            <person name="Iannotti N."/>
            <person name="Marturano G."/>
            <person name="Paoli F."/>
            <person name="Bruttini M."/>
            <person name="Carapelli A."/>
            <person name="Frati F."/>
            <person name="Nardi F."/>
        </authorList>
    </citation>
    <scope>NUCLEOTIDE SEQUENCE [LARGE SCALE GENOMIC DNA]</scope>
    <source>
        <strain evidence="7">DMR45628</strain>
    </source>
</reference>
<dbReference type="GO" id="GO:0061542">
    <property type="term" value="F:3-demethylubiquinol 3-O-methyltransferase activity"/>
    <property type="evidence" value="ECO:0007669"/>
    <property type="project" value="UniProtKB-UniRule"/>
</dbReference>
<feature type="binding site" evidence="5">
    <location>
        <position position="95"/>
    </location>
    <ligand>
        <name>S-adenosyl-L-methionine</name>
        <dbReference type="ChEBI" id="CHEBI:59789"/>
    </ligand>
</feature>
<keyword evidence="3 5" id="KW-0831">Ubiquinone biosynthesis</keyword>
<comment type="caution">
    <text evidence="7">The sequence shown here is derived from an EMBL/GenBank/DDBJ whole genome shotgun (WGS) entry which is preliminary data.</text>
</comment>
<keyword evidence="2 5" id="KW-0808">Transferase</keyword>
<dbReference type="CDD" id="cd02440">
    <property type="entry name" value="AdoMet_MTases"/>
    <property type="match status" value="1"/>
</dbReference>
<dbReference type="GO" id="GO:0010420">
    <property type="term" value="F:polyprenyldihydroxybenzoate methyltransferase activity"/>
    <property type="evidence" value="ECO:0007669"/>
    <property type="project" value="UniProtKB-UniRule"/>
</dbReference>
<dbReference type="EC" id="2.1.1.-" evidence="5"/>
<dbReference type="GO" id="GO:0046872">
    <property type="term" value="F:metal ion binding"/>
    <property type="evidence" value="ECO:0007669"/>
    <property type="project" value="UniProtKB-KW"/>
</dbReference>
<evidence type="ECO:0000256" key="1">
    <source>
        <dbReference type="ARBA" id="ARBA00022603"/>
    </source>
</evidence>
<accession>A0AAW1MI63</accession>
<evidence type="ECO:0000313" key="8">
    <source>
        <dbReference type="Proteomes" id="UP001458880"/>
    </source>
</evidence>
<feature type="binding site" evidence="5">
    <location>
        <position position="162"/>
    </location>
    <ligand>
        <name>S-adenosyl-L-methionine</name>
        <dbReference type="ChEBI" id="CHEBI:59789"/>
    </ligand>
</feature>
<feature type="binding site" evidence="5">
    <location>
        <position position="166"/>
    </location>
    <ligand>
        <name>Mg(2+)</name>
        <dbReference type="ChEBI" id="CHEBI:18420"/>
    </ligand>
</feature>
<keyword evidence="8" id="KW-1185">Reference proteome</keyword>
<dbReference type="AlphaFoldDB" id="A0AAW1MI63"/>
<proteinExistence type="inferred from homology"/>
<comment type="similarity">
    <text evidence="5">Belongs to the class I-like SAM-binding methyltransferase superfamily. UbiG/COQ3 family.</text>
</comment>
<dbReference type="Pfam" id="PF08241">
    <property type="entry name" value="Methyltransf_11"/>
    <property type="match status" value="1"/>
</dbReference>
<protein>
    <recommendedName>
        <fullName evidence="5">Ubiquinone biosynthesis O-methyltransferase, mitochondrial</fullName>
    </recommendedName>
    <alternativeName>
        <fullName evidence="5">3-demethylubiquinol 3-O-methyltransferase</fullName>
        <ecNumber evidence="5">2.1.1.64</ecNumber>
    </alternativeName>
    <alternativeName>
        <fullName evidence="5">3-demethylubiquinone 3-O-methyltransferase</fullName>
        <ecNumber evidence="5">2.1.1.-</ecNumber>
    </alternativeName>
    <alternativeName>
        <fullName evidence="5">Polyprenyldihydroxybenzoate methyltransferase</fullName>
        <ecNumber evidence="5">2.1.1.114</ecNumber>
    </alternativeName>
</protein>
<dbReference type="EC" id="2.1.1.64" evidence="5"/>
<comment type="catalytic activity">
    <reaction evidence="5">
        <text>a 3-demethylubiquinone + S-adenosyl-L-methionine = a ubiquinone + S-adenosyl-L-homocysteine</text>
        <dbReference type="Rhea" id="RHEA:81215"/>
        <dbReference type="Rhea" id="RHEA-COMP:9565"/>
        <dbReference type="Rhea" id="RHEA-COMP:19654"/>
        <dbReference type="ChEBI" id="CHEBI:16389"/>
        <dbReference type="ChEBI" id="CHEBI:57856"/>
        <dbReference type="ChEBI" id="CHEBI:59789"/>
        <dbReference type="ChEBI" id="CHEBI:231825"/>
    </reaction>
</comment>
<feature type="binding site" evidence="5">
    <location>
        <position position="167"/>
    </location>
    <ligand>
        <name>Mg(2+)</name>
        <dbReference type="ChEBI" id="CHEBI:18420"/>
    </ligand>
</feature>
<dbReference type="Gene3D" id="3.40.50.150">
    <property type="entry name" value="Vaccinia Virus protein VP39"/>
    <property type="match status" value="1"/>
</dbReference>
<dbReference type="PANTHER" id="PTHR43464">
    <property type="entry name" value="METHYLTRANSFERASE"/>
    <property type="match status" value="1"/>
</dbReference>
<dbReference type="EMBL" id="JASPKY010000043">
    <property type="protein sequence ID" value="KAK9745958.1"/>
    <property type="molecule type" value="Genomic_DNA"/>
</dbReference>
<keyword evidence="5" id="KW-0999">Mitochondrion inner membrane</keyword>
<comment type="catalytic activity">
    <reaction evidence="5">
        <text>a 3,4-dihydroxy-5-(all-trans-polyprenyl)benzoate + S-adenosyl-L-methionine = a 4-hydroxy-3-methoxy-5-(all-trans-polyprenyl)benzoate + S-adenosyl-L-homocysteine + H(+)</text>
        <dbReference type="Rhea" id="RHEA:44452"/>
        <dbReference type="Rhea" id="RHEA-COMP:10930"/>
        <dbReference type="Rhea" id="RHEA-COMP:10931"/>
        <dbReference type="ChEBI" id="CHEBI:15378"/>
        <dbReference type="ChEBI" id="CHEBI:57856"/>
        <dbReference type="ChEBI" id="CHEBI:59789"/>
        <dbReference type="ChEBI" id="CHEBI:64694"/>
        <dbReference type="ChEBI" id="CHEBI:84443"/>
        <dbReference type="EC" id="2.1.1.114"/>
    </reaction>
</comment>
<dbReference type="GO" id="GO:0031314">
    <property type="term" value="C:extrinsic component of mitochondrial inner membrane"/>
    <property type="evidence" value="ECO:0007669"/>
    <property type="project" value="UniProtKB-UniRule"/>
</dbReference>
<dbReference type="EC" id="2.1.1.114" evidence="5"/>
<keyword evidence="5" id="KW-0496">Mitochondrion</keyword>
<gene>
    <name evidence="5" type="primary">coq3</name>
    <name evidence="7" type="ORF">QE152_g6504</name>
</gene>
<name>A0AAW1MI63_POPJA</name>
<dbReference type="NCBIfam" id="TIGR01983">
    <property type="entry name" value="UbiG"/>
    <property type="match status" value="1"/>
</dbReference>
<evidence type="ECO:0000259" key="6">
    <source>
        <dbReference type="Pfam" id="PF08241"/>
    </source>
</evidence>
<feature type="binding site" evidence="5">
    <location>
        <position position="163"/>
    </location>
    <ligand>
        <name>Mg(2+)</name>
        <dbReference type="ChEBI" id="CHEBI:18420"/>
    </ligand>
</feature>
<keyword evidence="5" id="KW-0479">Metal-binding</keyword>
<dbReference type="InterPro" id="IPR029063">
    <property type="entry name" value="SAM-dependent_MTases_sf"/>
</dbReference>
<comment type="subcellular location">
    <subcellularLocation>
        <location evidence="5">Mitochondrion inner membrane</location>
        <topology evidence="5">Peripheral membrane protein</topology>
        <orientation evidence="5">Matrix side</orientation>
    </subcellularLocation>
</comment>
<evidence type="ECO:0000256" key="4">
    <source>
        <dbReference type="ARBA" id="ARBA00022691"/>
    </source>
</evidence>
<comment type="catalytic activity">
    <reaction evidence="5">
        <text>a 3-demethylubiquinol + S-adenosyl-L-methionine = a ubiquinol + S-adenosyl-L-homocysteine + H(+)</text>
        <dbReference type="Rhea" id="RHEA:44380"/>
        <dbReference type="Rhea" id="RHEA-COMP:9566"/>
        <dbReference type="Rhea" id="RHEA-COMP:10914"/>
        <dbReference type="ChEBI" id="CHEBI:15378"/>
        <dbReference type="ChEBI" id="CHEBI:17976"/>
        <dbReference type="ChEBI" id="CHEBI:57856"/>
        <dbReference type="ChEBI" id="CHEBI:59789"/>
        <dbReference type="ChEBI" id="CHEBI:84422"/>
        <dbReference type="EC" id="2.1.1.64"/>
    </reaction>
</comment>
<organism evidence="7 8">
    <name type="scientific">Popillia japonica</name>
    <name type="common">Japanese beetle</name>
    <dbReference type="NCBI Taxonomy" id="7064"/>
    <lineage>
        <taxon>Eukaryota</taxon>
        <taxon>Metazoa</taxon>
        <taxon>Ecdysozoa</taxon>
        <taxon>Arthropoda</taxon>
        <taxon>Hexapoda</taxon>
        <taxon>Insecta</taxon>
        <taxon>Pterygota</taxon>
        <taxon>Neoptera</taxon>
        <taxon>Endopterygota</taxon>
        <taxon>Coleoptera</taxon>
        <taxon>Polyphaga</taxon>
        <taxon>Scarabaeiformia</taxon>
        <taxon>Scarabaeidae</taxon>
        <taxon>Rutelinae</taxon>
        <taxon>Popillia</taxon>
    </lineage>
</organism>
<evidence type="ECO:0000256" key="2">
    <source>
        <dbReference type="ARBA" id="ARBA00022679"/>
    </source>
</evidence>
<feature type="binding site" evidence="5">
    <location>
        <position position="61"/>
    </location>
    <ligand>
        <name>S-adenosyl-L-methionine</name>
        <dbReference type="ChEBI" id="CHEBI:59789"/>
    </ligand>
</feature>
<keyword evidence="4 5" id="KW-0949">S-adenosyl-L-methionine</keyword>
<comment type="function">
    <text evidence="5">O-methyltransferase required for two non-consecutive steps during ubiquinone biosynthesis. Catalyzes the 2 O-methylation of 3,4-dihydroxy-5-(all-trans-polyprenyl)benzoic acid into 4-hydroxy-3-methoxy-5-(all-trans-polyprenyl)benzoic acid. Also catalyzes the last step of ubiquinone biosynthesis by mediating methylation of 3-demethylubiquinone into ubiquinone. Also able to mediate the methylation of 3-demethylubiquinol into ubiquinol.</text>
</comment>